<feature type="region of interest" description="Disordered" evidence="1">
    <location>
        <begin position="1"/>
        <end position="110"/>
    </location>
</feature>
<dbReference type="Proteomes" id="UP000663868">
    <property type="component" value="Unassembled WGS sequence"/>
</dbReference>
<gene>
    <name evidence="2" type="ORF">JYZ213_LOCUS10704</name>
    <name evidence="3" type="ORF">KXQ929_LOCUS33479</name>
</gene>
<accession>A0A819T6Y7</accession>
<organism evidence="3 4">
    <name type="scientific">Adineta steineri</name>
    <dbReference type="NCBI Taxonomy" id="433720"/>
    <lineage>
        <taxon>Eukaryota</taxon>
        <taxon>Metazoa</taxon>
        <taxon>Spiralia</taxon>
        <taxon>Gnathifera</taxon>
        <taxon>Rotifera</taxon>
        <taxon>Eurotatoria</taxon>
        <taxon>Bdelloidea</taxon>
        <taxon>Adinetida</taxon>
        <taxon>Adinetidae</taxon>
        <taxon>Adineta</taxon>
    </lineage>
</organism>
<dbReference type="EMBL" id="CAJNOG010000079">
    <property type="protein sequence ID" value="CAF0903916.1"/>
    <property type="molecule type" value="Genomic_DNA"/>
</dbReference>
<evidence type="ECO:0000313" key="3">
    <source>
        <dbReference type="EMBL" id="CAF4083174.1"/>
    </source>
</evidence>
<name>A0A819T6Y7_9BILA</name>
<evidence type="ECO:0000313" key="4">
    <source>
        <dbReference type="Proteomes" id="UP000663868"/>
    </source>
</evidence>
<proteinExistence type="predicted"/>
<dbReference type="Proteomes" id="UP000663845">
    <property type="component" value="Unassembled WGS sequence"/>
</dbReference>
<feature type="compositionally biased region" description="Low complexity" evidence="1">
    <location>
        <begin position="16"/>
        <end position="29"/>
    </location>
</feature>
<feature type="compositionally biased region" description="Low complexity" evidence="1">
    <location>
        <begin position="68"/>
        <end position="79"/>
    </location>
</feature>
<evidence type="ECO:0000313" key="2">
    <source>
        <dbReference type="EMBL" id="CAF0903916.1"/>
    </source>
</evidence>
<comment type="caution">
    <text evidence="3">The sequence shown here is derived from an EMBL/GenBank/DDBJ whole genome shotgun (WGS) entry which is preliminary data.</text>
</comment>
<evidence type="ECO:0000256" key="1">
    <source>
        <dbReference type="SAM" id="MobiDB-lite"/>
    </source>
</evidence>
<protein>
    <submittedName>
        <fullName evidence="3">Uncharacterized protein</fullName>
    </submittedName>
</protein>
<sequence length="118" mass="13291">MRTSLPPLMSLRHKNNPQPSTNNSPNITPLMSFHIPPPRPLYPHPKRLSTTTHRPRFHNSITRPPSTQQYAQQQQQQQQHPTSTAADNIQPPVTHTPPNGSPLTDLPTAFNTELIELS</sequence>
<dbReference type="EMBL" id="CAJOBB010004303">
    <property type="protein sequence ID" value="CAF4083174.1"/>
    <property type="molecule type" value="Genomic_DNA"/>
</dbReference>
<dbReference type="AlphaFoldDB" id="A0A819T6Y7"/>
<reference evidence="3" key="1">
    <citation type="submission" date="2021-02" db="EMBL/GenBank/DDBJ databases">
        <authorList>
            <person name="Nowell W R."/>
        </authorList>
    </citation>
    <scope>NUCLEOTIDE SEQUENCE</scope>
</reference>
<feature type="compositionally biased region" description="Polar residues" evidence="1">
    <location>
        <begin position="80"/>
        <end position="102"/>
    </location>
</feature>